<keyword evidence="7" id="KW-0735">Signal-anchor</keyword>
<evidence type="ECO:0000256" key="8">
    <source>
        <dbReference type="ARBA" id="ARBA00022989"/>
    </source>
</evidence>
<sequence>MDVVNRPLPRDFIKTKTNSAPILWIAKNCRATNGREKYIKKLMEYVDVHSYGDCLNNKPFPSDKSRTDLIAEYKFYLSIENSNCQDYATEKLYDTLALSAVPIVDGPASYAGYIPTNRSVIFMDAYPDPKDLADYIIYLHNNDTAYLEYLSFRQHAIDVAPKNRLEPEFISRWNDTMDFNQKSSYCSVCRGVLPWWSYKSDPNQKHTYHDPNEASIFLVDDTCETSGKWNYIENGSPYHPNWTPRPRDEFTRPNLTLPETPETTTKDTLSVIDQSQTDAQDTAYRVLVANVSFVALFFVFIVFLYRESKKP</sequence>
<dbReference type="Proteomes" id="UP000053815">
    <property type="component" value="Unassembled WGS sequence"/>
</dbReference>
<comment type="pathway">
    <text evidence="2">Protein modification; protein glycosylation.</text>
</comment>
<evidence type="ECO:0000256" key="2">
    <source>
        <dbReference type="ARBA" id="ARBA00004922"/>
    </source>
</evidence>
<evidence type="ECO:0000313" key="14">
    <source>
        <dbReference type="EMBL" id="GAN05275.1"/>
    </source>
</evidence>
<proteinExistence type="inferred from homology"/>
<reference evidence="14" key="1">
    <citation type="submission" date="2014-09" db="EMBL/GenBank/DDBJ databases">
        <title>Draft genome sequence of an oleaginous Mucoromycotina fungus Mucor ambiguus NBRC6742.</title>
        <authorList>
            <person name="Takeda I."/>
            <person name="Yamane N."/>
            <person name="Morita T."/>
            <person name="Tamano K."/>
            <person name="Machida M."/>
            <person name="Baker S."/>
            <person name="Koike H."/>
        </authorList>
    </citation>
    <scope>NUCLEOTIDE SEQUENCE</scope>
    <source>
        <strain evidence="14">NBRC 6742</strain>
    </source>
</reference>
<evidence type="ECO:0000313" key="15">
    <source>
        <dbReference type="Proteomes" id="UP000053815"/>
    </source>
</evidence>
<dbReference type="STRING" id="91626.A0A0C9LUM3"/>
<dbReference type="Pfam" id="PF00852">
    <property type="entry name" value="Glyco_transf_10"/>
    <property type="match status" value="1"/>
</dbReference>
<dbReference type="InterPro" id="IPR038577">
    <property type="entry name" value="GT10-like_C_sf"/>
</dbReference>
<organism evidence="14">
    <name type="scientific">Mucor ambiguus</name>
    <dbReference type="NCBI Taxonomy" id="91626"/>
    <lineage>
        <taxon>Eukaryota</taxon>
        <taxon>Fungi</taxon>
        <taxon>Fungi incertae sedis</taxon>
        <taxon>Mucoromycota</taxon>
        <taxon>Mucoromycotina</taxon>
        <taxon>Mucoromycetes</taxon>
        <taxon>Mucorales</taxon>
        <taxon>Mucorineae</taxon>
        <taxon>Mucoraceae</taxon>
        <taxon>Mucor</taxon>
    </lineage>
</organism>
<dbReference type="SUPFAM" id="SSF53756">
    <property type="entry name" value="UDP-Glycosyltransferase/glycogen phosphorylase"/>
    <property type="match status" value="1"/>
</dbReference>
<keyword evidence="12" id="KW-0333">Golgi apparatus</keyword>
<dbReference type="AlphaFoldDB" id="A0A0C9LUM3"/>
<keyword evidence="8 12" id="KW-1133">Transmembrane helix</keyword>
<accession>A0A0C9LUM3</accession>
<comment type="similarity">
    <text evidence="3 12">Belongs to the glycosyltransferase 10 family.</text>
</comment>
<evidence type="ECO:0000256" key="3">
    <source>
        <dbReference type="ARBA" id="ARBA00008919"/>
    </source>
</evidence>
<keyword evidence="4 12" id="KW-0328">Glycosyltransferase</keyword>
<keyword evidence="10" id="KW-0325">Glycoprotein</keyword>
<dbReference type="InterPro" id="IPR001503">
    <property type="entry name" value="Glyco_trans_10"/>
</dbReference>
<feature type="domain" description="Fucosyltransferase C-terminal" evidence="13">
    <location>
        <begin position="20"/>
        <end position="191"/>
    </location>
</feature>
<dbReference type="EMBL" id="DF836375">
    <property type="protein sequence ID" value="GAN05275.1"/>
    <property type="molecule type" value="Genomic_DNA"/>
</dbReference>
<dbReference type="GO" id="GO:0032580">
    <property type="term" value="C:Golgi cisterna membrane"/>
    <property type="evidence" value="ECO:0007669"/>
    <property type="project" value="UniProtKB-SubCell"/>
</dbReference>
<keyword evidence="9 12" id="KW-0472">Membrane</keyword>
<dbReference type="FunFam" id="3.40.50.11660:FF:000002">
    <property type="entry name" value="Alpha-(1,3)-fucosyltransferase"/>
    <property type="match status" value="1"/>
</dbReference>
<evidence type="ECO:0000256" key="1">
    <source>
        <dbReference type="ARBA" id="ARBA00004606"/>
    </source>
</evidence>
<evidence type="ECO:0000256" key="4">
    <source>
        <dbReference type="ARBA" id="ARBA00022676"/>
    </source>
</evidence>
<evidence type="ECO:0000256" key="9">
    <source>
        <dbReference type="ARBA" id="ARBA00023136"/>
    </source>
</evidence>
<dbReference type="InterPro" id="IPR055270">
    <property type="entry name" value="Glyco_tran_10_C"/>
</dbReference>
<dbReference type="Gene3D" id="3.40.50.11660">
    <property type="entry name" value="Glycosyl transferase family 10, C-terminal domain"/>
    <property type="match status" value="1"/>
</dbReference>
<evidence type="ECO:0000256" key="10">
    <source>
        <dbReference type="ARBA" id="ARBA00023180"/>
    </source>
</evidence>
<keyword evidence="15" id="KW-1185">Reference proteome</keyword>
<dbReference type="PANTHER" id="PTHR11929:SF194">
    <property type="entry name" value="ALPHA-(1,3)-FUCOSYLTRANSFERASE 10"/>
    <property type="match status" value="1"/>
</dbReference>
<dbReference type="EC" id="2.4.1.-" evidence="12"/>
<evidence type="ECO:0000256" key="6">
    <source>
        <dbReference type="ARBA" id="ARBA00022692"/>
    </source>
</evidence>
<evidence type="ECO:0000256" key="5">
    <source>
        <dbReference type="ARBA" id="ARBA00022679"/>
    </source>
</evidence>
<feature type="transmembrane region" description="Helical" evidence="12">
    <location>
        <begin position="283"/>
        <end position="305"/>
    </location>
</feature>
<evidence type="ECO:0000256" key="7">
    <source>
        <dbReference type="ARBA" id="ARBA00022968"/>
    </source>
</evidence>
<gene>
    <name evidence="14" type="ORF">MAM1_0086d04744</name>
</gene>
<evidence type="ECO:0000256" key="12">
    <source>
        <dbReference type="RuleBase" id="RU003832"/>
    </source>
</evidence>
<dbReference type="GO" id="GO:0046920">
    <property type="term" value="F:alpha-(1-&gt;3)-fucosyltransferase activity"/>
    <property type="evidence" value="ECO:0007669"/>
    <property type="project" value="TreeGrafter"/>
</dbReference>
<keyword evidence="6 12" id="KW-0812">Transmembrane</keyword>
<name>A0A0C9LUM3_9FUNG</name>
<comment type="subcellular location">
    <subcellularLocation>
        <location evidence="11">Endomembrane system</location>
        <topology evidence="11">Single-pass membrane protein</topology>
    </subcellularLocation>
    <subcellularLocation>
        <location evidence="12">Golgi apparatus</location>
        <location evidence="12">Golgi stack membrane</location>
        <topology evidence="12">Single-pass type II membrane protein</topology>
    </subcellularLocation>
    <subcellularLocation>
        <location evidence="1">Membrane</location>
        <topology evidence="1">Single-pass type II membrane protein</topology>
    </subcellularLocation>
</comment>
<protein>
    <recommendedName>
        <fullName evidence="12">Fucosyltransferase</fullName>
        <ecNumber evidence="12">2.4.1.-</ecNumber>
    </recommendedName>
</protein>
<keyword evidence="5 12" id="KW-0808">Transferase</keyword>
<dbReference type="PANTHER" id="PTHR11929">
    <property type="entry name" value="ALPHA- 1,3 -FUCOSYLTRANSFERASE"/>
    <property type="match status" value="1"/>
</dbReference>
<dbReference type="OrthoDB" id="427096at2759"/>
<dbReference type="UniPathway" id="UPA00378"/>
<evidence type="ECO:0000256" key="11">
    <source>
        <dbReference type="ARBA" id="ARBA00037847"/>
    </source>
</evidence>
<evidence type="ECO:0000259" key="13">
    <source>
        <dbReference type="Pfam" id="PF00852"/>
    </source>
</evidence>